<dbReference type="InterPro" id="IPR003959">
    <property type="entry name" value="ATPase_AAA_core"/>
</dbReference>
<dbReference type="GO" id="GO:0016887">
    <property type="term" value="F:ATP hydrolysis activity"/>
    <property type="evidence" value="ECO:0007669"/>
    <property type="project" value="InterPro"/>
</dbReference>
<comment type="caution">
    <text evidence="3">The sequence shown here is derived from an EMBL/GenBank/DDBJ whole genome shotgun (WGS) entry which is preliminary data.</text>
</comment>
<dbReference type="InterPro" id="IPR041685">
    <property type="entry name" value="AAA_GajA/Old/RecF-like"/>
</dbReference>
<protein>
    <submittedName>
        <fullName evidence="3">Uncharacterized protein</fullName>
    </submittedName>
</protein>
<accession>W4MFX4</accession>
<feature type="domain" description="Endonuclease GajA/Old nuclease/RecF-like AAA" evidence="1">
    <location>
        <begin position="1"/>
        <end position="48"/>
    </location>
</feature>
<evidence type="ECO:0000259" key="2">
    <source>
        <dbReference type="Pfam" id="PF13304"/>
    </source>
</evidence>
<proteinExistence type="predicted"/>
<dbReference type="Pfam" id="PF13304">
    <property type="entry name" value="AAA_21"/>
    <property type="match status" value="1"/>
</dbReference>
<dbReference type="Proteomes" id="UP000019140">
    <property type="component" value="Unassembled WGS sequence"/>
</dbReference>
<dbReference type="SUPFAM" id="SSF52540">
    <property type="entry name" value="P-loop containing nucleoside triphosphate hydrolases"/>
    <property type="match status" value="1"/>
</dbReference>
<dbReference type="AlphaFoldDB" id="W4MFX4"/>
<evidence type="ECO:0000313" key="3">
    <source>
        <dbReference type="EMBL" id="ETX09095.1"/>
    </source>
</evidence>
<gene>
    <name evidence="3" type="ORF">ETSY2_01530</name>
</gene>
<dbReference type="PIRSF" id="PIRSF029347">
    <property type="entry name" value="RecF"/>
    <property type="match status" value="1"/>
</dbReference>
<dbReference type="HOGENOM" id="CLU_035814_3_0_7"/>
<dbReference type="InterPro" id="IPR014555">
    <property type="entry name" value="RecF-like"/>
</dbReference>
<evidence type="ECO:0000313" key="4">
    <source>
        <dbReference type="Proteomes" id="UP000019140"/>
    </source>
</evidence>
<dbReference type="Gene3D" id="3.40.50.300">
    <property type="entry name" value="P-loop containing nucleotide triphosphate hydrolases"/>
    <property type="match status" value="2"/>
</dbReference>
<dbReference type="CDD" id="cd00267">
    <property type="entry name" value="ABC_ATPase"/>
    <property type="match status" value="1"/>
</dbReference>
<dbReference type="PATRIC" id="fig|1429439.4.peg.261"/>
<dbReference type="InterPro" id="IPR027417">
    <property type="entry name" value="P-loop_NTPase"/>
</dbReference>
<dbReference type="EMBL" id="AZHX01000061">
    <property type="protein sequence ID" value="ETX09095.1"/>
    <property type="molecule type" value="Genomic_DNA"/>
</dbReference>
<dbReference type="Pfam" id="PF13175">
    <property type="entry name" value="AAA_15"/>
    <property type="match status" value="1"/>
</dbReference>
<name>W4MFX4_9BACT</name>
<organism evidence="3 4">
    <name type="scientific">Candidatus Entotheonella gemina</name>
    <dbReference type="NCBI Taxonomy" id="1429439"/>
    <lineage>
        <taxon>Bacteria</taxon>
        <taxon>Pseudomonadati</taxon>
        <taxon>Nitrospinota/Tectimicrobiota group</taxon>
        <taxon>Candidatus Tectimicrobiota</taxon>
        <taxon>Candidatus Entotheonellia</taxon>
        <taxon>Candidatus Entotheonellales</taxon>
        <taxon>Candidatus Entotheonellaceae</taxon>
        <taxon>Candidatus Entotheonella</taxon>
    </lineage>
</organism>
<feature type="domain" description="ATPase AAA-type core" evidence="2">
    <location>
        <begin position="281"/>
        <end position="361"/>
    </location>
</feature>
<reference evidence="3 4" key="1">
    <citation type="journal article" date="2014" name="Nature">
        <title>An environmental bacterial taxon with a large and distinct metabolic repertoire.</title>
        <authorList>
            <person name="Wilson M.C."/>
            <person name="Mori T."/>
            <person name="Ruckert C."/>
            <person name="Uria A.R."/>
            <person name="Helf M.J."/>
            <person name="Takada K."/>
            <person name="Gernert C."/>
            <person name="Steffens U.A."/>
            <person name="Heycke N."/>
            <person name="Schmitt S."/>
            <person name="Rinke C."/>
            <person name="Helfrich E.J."/>
            <person name="Brachmann A.O."/>
            <person name="Gurgui C."/>
            <person name="Wakimoto T."/>
            <person name="Kracht M."/>
            <person name="Crusemann M."/>
            <person name="Hentschel U."/>
            <person name="Abe I."/>
            <person name="Matsunaga S."/>
            <person name="Kalinowski J."/>
            <person name="Takeyama H."/>
            <person name="Piel J."/>
        </authorList>
    </citation>
    <scope>NUCLEOTIDE SEQUENCE [LARGE SCALE GENOMIC DNA]</scope>
    <source>
        <strain evidence="4">TSY2</strain>
    </source>
</reference>
<keyword evidence="4" id="KW-1185">Reference proteome</keyword>
<dbReference type="PANTHER" id="PTHR40396:SF1">
    <property type="entry name" value="ATPASE AAA-TYPE CORE DOMAIN-CONTAINING PROTEIN"/>
    <property type="match status" value="1"/>
</dbReference>
<dbReference type="PANTHER" id="PTHR40396">
    <property type="entry name" value="ATPASE-LIKE PROTEIN"/>
    <property type="match status" value="1"/>
</dbReference>
<evidence type="ECO:0000259" key="1">
    <source>
        <dbReference type="Pfam" id="PF13175"/>
    </source>
</evidence>
<dbReference type="GO" id="GO:0005524">
    <property type="term" value="F:ATP binding"/>
    <property type="evidence" value="ECO:0007669"/>
    <property type="project" value="InterPro"/>
</dbReference>
<sequence length="421" mass="46977">MIKEIRLEDWKSFESSTLYIDPLTVLIGTNASGKSNALDALLFLMRTASGAALSAALQGDAYIDGVRGGLEWVCRKPKSAFAIEALISGADERTDYHYRLEAEVYDNHCQLRSERLKRIRYRLRTTKNPYEISLFWSDPCGADEPSITARLYNEKRGTPRPFTRMMSVLSQLQPQAEAGAGVRKEISEGVVAVTRTLKNIFILDPIPSHMRGFAQLSEQLEPDASNIAGVIAALPDDKRQEMEQTLTEYVRHLPERDICKVFAEPVGRFKTDAMLYCEEQWTEGEDSTTVDARGMSDGTLRFLAIVTALLTRPKGSLLVVEEIDNGLHPSRADLLLKVLRDVGRARQIDVLVTTHNPALLDELGPEMMSFITVSHREADTGYSRLTLLEDIRQLPKLLAWGTVGKLSSQGHIEKALKMQGA</sequence>